<keyword evidence="2" id="KW-1185">Reference proteome</keyword>
<accession>A0ACC2UR81</accession>
<organism evidence="1 2">
    <name type="scientific">Entomophthora muscae</name>
    <dbReference type="NCBI Taxonomy" id="34485"/>
    <lineage>
        <taxon>Eukaryota</taxon>
        <taxon>Fungi</taxon>
        <taxon>Fungi incertae sedis</taxon>
        <taxon>Zoopagomycota</taxon>
        <taxon>Entomophthoromycotina</taxon>
        <taxon>Entomophthoromycetes</taxon>
        <taxon>Entomophthorales</taxon>
        <taxon>Entomophthoraceae</taxon>
        <taxon>Entomophthora</taxon>
    </lineage>
</organism>
<proteinExistence type="predicted"/>
<protein>
    <submittedName>
        <fullName evidence="1">Gluconate transport-inducing protein required for gluconate-H+ symport</fullName>
    </submittedName>
</protein>
<reference evidence="1" key="1">
    <citation type="submission" date="2022-04" db="EMBL/GenBank/DDBJ databases">
        <title>Genome of the entomopathogenic fungus Entomophthora muscae.</title>
        <authorList>
            <person name="Elya C."/>
            <person name="Lovett B.R."/>
            <person name="Lee E."/>
            <person name="Macias A.M."/>
            <person name="Hajek A.E."/>
            <person name="De Bivort B.L."/>
            <person name="Kasson M.T."/>
            <person name="De Fine Licht H.H."/>
            <person name="Stajich J.E."/>
        </authorList>
    </citation>
    <scope>NUCLEOTIDE SEQUENCE</scope>
    <source>
        <strain evidence="1">Berkeley</strain>
    </source>
</reference>
<name>A0ACC2UR81_9FUNG</name>
<evidence type="ECO:0000313" key="2">
    <source>
        <dbReference type="Proteomes" id="UP001165960"/>
    </source>
</evidence>
<dbReference type="EMBL" id="QTSX02000052">
    <property type="protein sequence ID" value="KAJ9089338.1"/>
    <property type="molecule type" value="Genomic_DNA"/>
</dbReference>
<dbReference type="Proteomes" id="UP001165960">
    <property type="component" value="Unassembled WGS sequence"/>
</dbReference>
<gene>
    <name evidence="1" type="primary">TOS9</name>
    <name evidence="1" type="ORF">DSO57_1013920</name>
</gene>
<comment type="caution">
    <text evidence="1">The sequence shown here is derived from an EMBL/GenBank/DDBJ whole genome shotgun (WGS) entry which is preliminary data.</text>
</comment>
<sequence>MRKTRLSFKEKMDLNSGAVYIFSQGDTGICRWTDGKFWTPSRFQDGFLVYWELETTPCDSSGNGRPLSAQSADLGMDTIATKNQKRYRIKQGGLIKKAISIETPYYGTLQLVSYFTELDVSLGLLRSPTSFVV</sequence>
<evidence type="ECO:0000313" key="1">
    <source>
        <dbReference type="EMBL" id="KAJ9089338.1"/>
    </source>
</evidence>